<reference evidence="3" key="1">
    <citation type="journal article" date="2019" name="Int. J. Syst. Evol. Microbiol.">
        <title>The Global Catalogue of Microorganisms (GCM) 10K type strain sequencing project: providing services to taxonomists for standard genome sequencing and annotation.</title>
        <authorList>
            <consortium name="The Broad Institute Genomics Platform"/>
            <consortium name="The Broad Institute Genome Sequencing Center for Infectious Disease"/>
            <person name="Wu L."/>
            <person name="Ma J."/>
        </authorList>
    </citation>
    <scope>NUCLEOTIDE SEQUENCE [LARGE SCALE GENOMIC DNA]</scope>
    <source>
        <strain evidence="3">CCUG 61696</strain>
    </source>
</reference>
<organism evidence="2 3">
    <name type="scientific">Methylopila musalis</name>
    <dbReference type="NCBI Taxonomy" id="1134781"/>
    <lineage>
        <taxon>Bacteria</taxon>
        <taxon>Pseudomonadati</taxon>
        <taxon>Pseudomonadota</taxon>
        <taxon>Alphaproteobacteria</taxon>
        <taxon>Hyphomicrobiales</taxon>
        <taxon>Methylopilaceae</taxon>
        <taxon>Methylopila</taxon>
    </lineage>
</organism>
<evidence type="ECO:0000256" key="1">
    <source>
        <dbReference type="SAM" id="Phobius"/>
    </source>
</evidence>
<dbReference type="EMBL" id="JBHTMX010000114">
    <property type="protein sequence ID" value="MFD1332711.1"/>
    <property type="molecule type" value="Genomic_DNA"/>
</dbReference>
<sequence length="54" mass="5978">MADKPEPGVVLTDEQKRQRGRRNVAIAVTLGVLVVLFWVMTIVHLGGNVLNRPL</sequence>
<comment type="caution">
    <text evidence="2">The sequence shown here is derived from an EMBL/GenBank/DDBJ whole genome shotgun (WGS) entry which is preliminary data.</text>
</comment>
<gene>
    <name evidence="2" type="ORF">ACFQ4O_11955</name>
</gene>
<protein>
    <recommendedName>
        <fullName evidence="4">Protoheme IX farnesyltransferase</fullName>
    </recommendedName>
</protein>
<keyword evidence="3" id="KW-1185">Reference proteome</keyword>
<dbReference type="RefSeq" id="WP_378775922.1">
    <property type="nucleotide sequence ID" value="NZ_JBHTMX010000114.1"/>
</dbReference>
<evidence type="ECO:0000313" key="2">
    <source>
        <dbReference type="EMBL" id="MFD1332711.1"/>
    </source>
</evidence>
<evidence type="ECO:0000313" key="3">
    <source>
        <dbReference type="Proteomes" id="UP001597171"/>
    </source>
</evidence>
<name>A0ABW3Z8Q6_9HYPH</name>
<proteinExistence type="predicted"/>
<keyword evidence="1" id="KW-0812">Transmembrane</keyword>
<feature type="transmembrane region" description="Helical" evidence="1">
    <location>
        <begin position="24"/>
        <end position="45"/>
    </location>
</feature>
<dbReference type="Proteomes" id="UP001597171">
    <property type="component" value="Unassembled WGS sequence"/>
</dbReference>
<accession>A0ABW3Z8Q6</accession>
<evidence type="ECO:0008006" key="4">
    <source>
        <dbReference type="Google" id="ProtNLM"/>
    </source>
</evidence>
<keyword evidence="1" id="KW-1133">Transmembrane helix</keyword>
<keyword evidence="1" id="KW-0472">Membrane</keyword>